<protein>
    <submittedName>
        <fullName evidence="4">RNase_Zc3h12a domain-containing protein</fullName>
    </submittedName>
</protein>
<feature type="region of interest" description="Disordered" evidence="1">
    <location>
        <begin position="350"/>
        <end position="379"/>
    </location>
</feature>
<evidence type="ECO:0000259" key="2">
    <source>
        <dbReference type="Pfam" id="PF11977"/>
    </source>
</evidence>
<name>A0A1I7RJ68_BURXY</name>
<dbReference type="PANTHER" id="PTHR12876:SF37">
    <property type="entry name" value="ENDORIBONUCLEASE REGE-1-RELATED"/>
    <property type="match status" value="1"/>
</dbReference>
<feature type="domain" description="RNase NYN" evidence="2">
    <location>
        <begin position="48"/>
        <end position="187"/>
    </location>
</feature>
<dbReference type="GO" id="GO:0003729">
    <property type="term" value="F:mRNA binding"/>
    <property type="evidence" value="ECO:0007669"/>
    <property type="project" value="TreeGrafter"/>
</dbReference>
<dbReference type="Pfam" id="PF11977">
    <property type="entry name" value="RNase_Zc3h12a"/>
    <property type="match status" value="1"/>
</dbReference>
<evidence type="ECO:0000256" key="1">
    <source>
        <dbReference type="SAM" id="MobiDB-lite"/>
    </source>
</evidence>
<dbReference type="InterPro" id="IPR021869">
    <property type="entry name" value="RNase_Zc3h12_NYN"/>
</dbReference>
<dbReference type="InterPro" id="IPR051101">
    <property type="entry name" value="ZC3H12/N4BP1_RNase_Reg"/>
</dbReference>
<dbReference type="GO" id="GO:0036464">
    <property type="term" value="C:cytoplasmic ribonucleoprotein granule"/>
    <property type="evidence" value="ECO:0007669"/>
    <property type="project" value="TreeGrafter"/>
</dbReference>
<dbReference type="PANTHER" id="PTHR12876">
    <property type="entry name" value="N4BP1-RELATED"/>
    <property type="match status" value="1"/>
</dbReference>
<dbReference type="GO" id="GO:0004521">
    <property type="term" value="F:RNA endonuclease activity"/>
    <property type="evidence" value="ECO:0007669"/>
    <property type="project" value="TreeGrafter"/>
</dbReference>
<proteinExistence type="predicted"/>
<evidence type="ECO:0000313" key="4">
    <source>
        <dbReference type="WBParaSite" id="BXY_0075000.1"/>
    </source>
</evidence>
<reference evidence="4" key="1">
    <citation type="submission" date="2016-11" db="UniProtKB">
        <authorList>
            <consortium name="WormBaseParasite"/>
        </authorList>
    </citation>
    <scope>IDENTIFICATION</scope>
</reference>
<sequence length="534" mass="60722">MESSNGEAEETTERGSESLEASVRRKVLLAIRRVPLQLFERPNRDCVHRLIVIDGCNVGRSSCGPGRENVNCIGLLMMARFWIVRDFDVVIFIPVTYNNPNNQNVAHSSILPKLQTLGILGFTSARTTGTRRRAHMNYDDLYVLDFAERHGGAVLSGDYFEDILQSGADYEGFREIIKRRRVGVRFHPFGEAFARINGDYFYRCCPEIHSLSGTDEVVSVERLHSRVFSIPTEPEYEKALRRREMAWCTERRQQLLDGIDGIINQLEHSMNSFTVVVESNLRANPNTEKTLRSNIAYLNHLQMRQRIPNCRPISPIEDAPLVQRQEEPRSLWSSRSSGDFFVTGANAVPLTRSSSSSSYGRPQPSPAPVAPRIVESRRTNNVTYPRRVSPNETGRVNVGGFSASTIRIPRRQEQSTFLEIPDFNHDEPAFQTTPPDDDSVDEEDDEVRYVTNLWNSIEFGNQKFGEADLLNATPEELVDKWLNEEDESDDVPIYVDQITDRLDSTFLDDCEPATDYGPSTRRANTSFENIIDFI</sequence>
<organism evidence="3 4">
    <name type="scientific">Bursaphelenchus xylophilus</name>
    <name type="common">Pinewood nematode worm</name>
    <name type="synonym">Aphelenchoides xylophilus</name>
    <dbReference type="NCBI Taxonomy" id="6326"/>
    <lineage>
        <taxon>Eukaryota</taxon>
        <taxon>Metazoa</taxon>
        <taxon>Ecdysozoa</taxon>
        <taxon>Nematoda</taxon>
        <taxon>Chromadorea</taxon>
        <taxon>Rhabditida</taxon>
        <taxon>Tylenchina</taxon>
        <taxon>Tylenchomorpha</taxon>
        <taxon>Aphelenchoidea</taxon>
        <taxon>Aphelenchoididae</taxon>
        <taxon>Bursaphelenchus</taxon>
    </lineage>
</organism>
<dbReference type="AlphaFoldDB" id="A0A1I7RJ68"/>
<dbReference type="eggNOG" id="ENOG502S85W">
    <property type="taxonomic scope" value="Eukaryota"/>
</dbReference>
<dbReference type="Gene3D" id="3.40.50.11980">
    <property type="match status" value="1"/>
</dbReference>
<dbReference type="WBParaSite" id="BXY_0075000.1">
    <property type="protein sequence ID" value="BXY_0075000.1"/>
    <property type="gene ID" value="BXY_0075000"/>
</dbReference>
<dbReference type="GO" id="GO:0005634">
    <property type="term" value="C:nucleus"/>
    <property type="evidence" value="ECO:0007669"/>
    <property type="project" value="TreeGrafter"/>
</dbReference>
<dbReference type="Proteomes" id="UP000095284">
    <property type="component" value="Unplaced"/>
</dbReference>
<accession>A0A1I7RJ68</accession>
<evidence type="ECO:0000313" key="3">
    <source>
        <dbReference type="Proteomes" id="UP000095284"/>
    </source>
</evidence>